<evidence type="ECO:0000313" key="3">
    <source>
        <dbReference type="Proteomes" id="UP000229434"/>
    </source>
</evidence>
<reference evidence="2 3" key="1">
    <citation type="journal article" date="2017" name="MBio">
        <title>Type VI secretion-mediated competition in the bee gut microbiome.</title>
        <authorList>
            <person name="Steele M.I."/>
            <person name="Kwong W.K."/>
            <person name="Powell J.E."/>
            <person name="Whiteley M."/>
            <person name="Moran N.A."/>
        </authorList>
    </citation>
    <scope>NUCLEOTIDE SEQUENCE [LARGE SCALE GENOMIC DNA]</scope>
    <source>
        <strain evidence="2 3">Nev3CBA3</strain>
    </source>
</reference>
<proteinExistence type="predicted"/>
<evidence type="ECO:0000313" key="2">
    <source>
        <dbReference type="EMBL" id="PIT58174.1"/>
    </source>
</evidence>
<organism evidence="2 3">
    <name type="scientific">Snodgrassella alvi</name>
    <dbReference type="NCBI Taxonomy" id="1196083"/>
    <lineage>
        <taxon>Bacteria</taxon>
        <taxon>Pseudomonadati</taxon>
        <taxon>Pseudomonadota</taxon>
        <taxon>Betaproteobacteria</taxon>
        <taxon>Neisseriales</taxon>
        <taxon>Neisseriaceae</taxon>
        <taxon>Snodgrassella</taxon>
    </lineage>
</organism>
<protein>
    <submittedName>
        <fullName evidence="2">Uncharacterized protein</fullName>
    </submittedName>
</protein>
<dbReference type="Proteomes" id="UP000229434">
    <property type="component" value="Unassembled WGS sequence"/>
</dbReference>
<gene>
    <name evidence="2" type="ORF">BHC49_02280</name>
</gene>
<comment type="caution">
    <text evidence="2">The sequence shown here is derived from an EMBL/GenBank/DDBJ whole genome shotgun (WGS) entry which is preliminary data.</text>
</comment>
<name>A0A2N9Y090_9NEIS</name>
<sequence>MGDAYWAAREGDVLLHTSMLADLTGAAVELACCTAITVAVGFILLTGVGAPLILLCWGVLLASDYISEAIGEWVSGLFPPSEDGRIASGVVVFI</sequence>
<accession>A0A2N9Y090</accession>
<keyword evidence="1" id="KW-1133">Transmembrane helix</keyword>
<evidence type="ECO:0000256" key="1">
    <source>
        <dbReference type="SAM" id="Phobius"/>
    </source>
</evidence>
<dbReference type="RefSeq" id="WP_100136816.1">
    <property type="nucleotide sequence ID" value="NZ_MEIS01000058.1"/>
</dbReference>
<keyword evidence="1" id="KW-0812">Transmembrane</keyword>
<dbReference type="AlphaFoldDB" id="A0A2N9Y090"/>
<keyword evidence="1" id="KW-0472">Membrane</keyword>
<feature type="transmembrane region" description="Helical" evidence="1">
    <location>
        <begin position="27"/>
        <end position="60"/>
    </location>
</feature>
<dbReference type="EMBL" id="MEIS01000058">
    <property type="protein sequence ID" value="PIT58174.1"/>
    <property type="molecule type" value="Genomic_DNA"/>
</dbReference>